<accession>A0A7X1HWT6</accession>
<dbReference type="RefSeq" id="WP_159662107.1">
    <property type="nucleotide sequence ID" value="NZ_JACMHY010000002.1"/>
</dbReference>
<organism evidence="1 2">
    <name type="scientific">Streptomyces mexicanus</name>
    <dbReference type="NCBI Taxonomy" id="178566"/>
    <lineage>
        <taxon>Bacteria</taxon>
        <taxon>Bacillati</taxon>
        <taxon>Actinomycetota</taxon>
        <taxon>Actinomycetes</taxon>
        <taxon>Kitasatosporales</taxon>
        <taxon>Streptomycetaceae</taxon>
        <taxon>Streptomyces</taxon>
    </lineage>
</organism>
<comment type="caution">
    <text evidence="1">The sequence shown here is derived from an EMBL/GenBank/DDBJ whole genome shotgun (WGS) entry which is preliminary data.</text>
</comment>
<dbReference type="EMBL" id="JACMHY010000002">
    <property type="protein sequence ID" value="MBC2864366.1"/>
    <property type="molecule type" value="Genomic_DNA"/>
</dbReference>
<reference evidence="1 2" key="1">
    <citation type="submission" date="2020-08" db="EMBL/GenBank/DDBJ databases">
        <title>Whole-Genome Sequence of French Clinical Streptomyces mexicanus Strain Q0842.</title>
        <authorList>
            <person name="Boxberger M."/>
            <person name="La Scola B."/>
        </authorList>
    </citation>
    <scope>NUCLEOTIDE SEQUENCE [LARGE SCALE GENOMIC DNA]</scope>
    <source>
        <strain evidence="1 2">Marseille-Q0842</strain>
    </source>
</reference>
<sequence length="128" mass="13641">MAFALTPAEFRTLIRVIRHARERLEAQADTDPETVRNASGAELLPLLRARARAALASGADGVPMLVSEIRHVEAAVVNLASYGGHETVLCEGHALLDRLAARARNARRGRSVDGVLTLPPSSPQTPCG</sequence>
<keyword evidence="2" id="KW-1185">Reference proteome</keyword>
<dbReference type="Proteomes" id="UP000517694">
    <property type="component" value="Unassembled WGS sequence"/>
</dbReference>
<gene>
    <name evidence="1" type="ORF">H1R13_04950</name>
</gene>
<dbReference type="AlphaFoldDB" id="A0A7X1HWT6"/>
<dbReference type="OrthoDB" id="4321526at2"/>
<evidence type="ECO:0000313" key="2">
    <source>
        <dbReference type="Proteomes" id="UP000517694"/>
    </source>
</evidence>
<evidence type="ECO:0000313" key="1">
    <source>
        <dbReference type="EMBL" id="MBC2864366.1"/>
    </source>
</evidence>
<protein>
    <submittedName>
        <fullName evidence="1">Uncharacterized protein</fullName>
    </submittedName>
</protein>
<name>A0A7X1HWT6_9ACTN</name>
<proteinExistence type="predicted"/>